<name>A0ACA9RI85_9GLOM</name>
<feature type="non-terminal residue" evidence="1">
    <location>
        <position position="1"/>
    </location>
</feature>
<sequence length="53" mass="6534">QEYKELISQFHYYEAKKKPFDLLYVRDLDTSMLWWGSIKNQPRHLSELAQKLF</sequence>
<feature type="non-terminal residue" evidence="1">
    <location>
        <position position="53"/>
    </location>
</feature>
<evidence type="ECO:0000313" key="2">
    <source>
        <dbReference type="Proteomes" id="UP000789920"/>
    </source>
</evidence>
<protein>
    <submittedName>
        <fullName evidence="1">14358_t:CDS:1</fullName>
    </submittedName>
</protein>
<comment type="caution">
    <text evidence="1">The sequence shown here is derived from an EMBL/GenBank/DDBJ whole genome shotgun (WGS) entry which is preliminary data.</text>
</comment>
<proteinExistence type="predicted"/>
<reference evidence="1" key="1">
    <citation type="submission" date="2021-06" db="EMBL/GenBank/DDBJ databases">
        <authorList>
            <person name="Kallberg Y."/>
            <person name="Tangrot J."/>
            <person name="Rosling A."/>
        </authorList>
    </citation>
    <scope>NUCLEOTIDE SEQUENCE</scope>
    <source>
        <strain evidence="1">MA461A</strain>
    </source>
</reference>
<organism evidence="1 2">
    <name type="scientific">Racocetra persica</name>
    <dbReference type="NCBI Taxonomy" id="160502"/>
    <lineage>
        <taxon>Eukaryota</taxon>
        <taxon>Fungi</taxon>
        <taxon>Fungi incertae sedis</taxon>
        <taxon>Mucoromycota</taxon>
        <taxon>Glomeromycotina</taxon>
        <taxon>Glomeromycetes</taxon>
        <taxon>Diversisporales</taxon>
        <taxon>Gigasporaceae</taxon>
        <taxon>Racocetra</taxon>
    </lineage>
</organism>
<gene>
    <name evidence="1" type="ORF">RPERSI_LOCUS19654</name>
</gene>
<evidence type="ECO:0000313" key="1">
    <source>
        <dbReference type="EMBL" id="CAG8793888.1"/>
    </source>
</evidence>
<accession>A0ACA9RI85</accession>
<dbReference type="EMBL" id="CAJVQC010054187">
    <property type="protein sequence ID" value="CAG8793888.1"/>
    <property type="molecule type" value="Genomic_DNA"/>
</dbReference>
<dbReference type="Proteomes" id="UP000789920">
    <property type="component" value="Unassembled WGS sequence"/>
</dbReference>
<keyword evidence="2" id="KW-1185">Reference proteome</keyword>